<evidence type="ECO:0000313" key="4">
    <source>
        <dbReference type="Proteomes" id="UP000005867"/>
    </source>
</evidence>
<dbReference type="FunFam" id="3.40.50.720:FF:000913">
    <property type="entry name" value="UDP-glucose 4-epimerase"/>
    <property type="match status" value="1"/>
</dbReference>
<sequence>MGRGMRIVVTGGAGFIGSHLVDRLVEMGHDVAVVDNLSSGRREFVNKAAELHVRDLKDADWGVGIRGEVVFHFAANPEVRLSTTEPVVHFNENVLATFNVLEWARQTGVKTVVFASSSTVYGDAEVIPTPEEAPYKPISVYGAAKAAGEVMCATYARLYGIKCLAIRYANIVGPRLRHGVIYDFIMKLRKNPNVLEVLGDGTQRKSYLYITDAMDATIQAWQKLEEEKEPYMALNVGNLDAVRVLDIAKIVSEVLGLRPEIKLVPATEDGRGWPGDVKYMTLSISKLMKLTGWRPTMTSAEAVRKTAEDLARELWRTL</sequence>
<organism evidence="3 4">
    <name type="scientific">Pyrobaculum ferrireducens</name>
    <dbReference type="NCBI Taxonomy" id="1104324"/>
    <lineage>
        <taxon>Archaea</taxon>
        <taxon>Thermoproteota</taxon>
        <taxon>Thermoprotei</taxon>
        <taxon>Thermoproteales</taxon>
        <taxon>Thermoproteaceae</taxon>
        <taxon>Pyrobaculum</taxon>
    </lineage>
</organism>
<dbReference type="InterPro" id="IPR036291">
    <property type="entry name" value="NAD(P)-bd_dom_sf"/>
</dbReference>
<name>G7VEL9_9CREN</name>
<dbReference type="EMBL" id="CP003098">
    <property type="protein sequence ID" value="AET31643.1"/>
    <property type="molecule type" value="Genomic_DNA"/>
</dbReference>
<evidence type="ECO:0000256" key="1">
    <source>
        <dbReference type="ARBA" id="ARBA00007637"/>
    </source>
</evidence>
<reference evidence="3 4" key="1">
    <citation type="journal article" date="2012" name="J. Bacteriol.">
        <title>Complete genome sequence of strain 1860, a crenarchaeon of the genus pyrobaculum able to grow with various electron acceptors.</title>
        <authorList>
            <person name="Mardanov A.V."/>
            <person name="Gumerov V.M."/>
            <person name="Slobodkina G.B."/>
            <person name="Beletsky A.V."/>
            <person name="Bonch-Osmolovskaya E.A."/>
            <person name="Ravin N.V."/>
            <person name="Skryabin K.G."/>
        </authorList>
    </citation>
    <scope>NUCLEOTIDE SEQUENCE [LARGE SCALE GENOMIC DNA]</scope>
    <source>
        <strain evidence="3 4">1860</strain>
    </source>
</reference>
<dbReference type="AlphaFoldDB" id="G7VEL9"/>
<dbReference type="SUPFAM" id="SSF51735">
    <property type="entry name" value="NAD(P)-binding Rossmann-fold domains"/>
    <property type="match status" value="1"/>
</dbReference>
<dbReference type="STRING" id="1104324.P186_0182"/>
<gene>
    <name evidence="3" type="ORF">P186_0182</name>
</gene>
<dbReference type="eggNOG" id="arCOG01369">
    <property type="taxonomic scope" value="Archaea"/>
</dbReference>
<evidence type="ECO:0000259" key="2">
    <source>
        <dbReference type="Pfam" id="PF01370"/>
    </source>
</evidence>
<evidence type="ECO:0000313" key="3">
    <source>
        <dbReference type="EMBL" id="AET31643.1"/>
    </source>
</evidence>
<dbReference type="BioCyc" id="PSP1104324:GJSN-175-MONOMER"/>
<dbReference type="CDD" id="cd05234">
    <property type="entry name" value="UDP_G4E_2_SDR_e"/>
    <property type="match status" value="1"/>
</dbReference>
<dbReference type="InterPro" id="IPR020904">
    <property type="entry name" value="Sc_DH/Rdtase_CS"/>
</dbReference>
<keyword evidence="4" id="KW-1185">Reference proteome</keyword>
<dbReference type="PANTHER" id="PTHR43725:SF53">
    <property type="entry name" value="UDP-ARABINOSE 4-EPIMERASE 1"/>
    <property type="match status" value="1"/>
</dbReference>
<dbReference type="Gene3D" id="3.90.25.10">
    <property type="entry name" value="UDP-galactose 4-epimerase, domain 1"/>
    <property type="match status" value="1"/>
</dbReference>
<dbReference type="Proteomes" id="UP000005867">
    <property type="component" value="Chromosome"/>
</dbReference>
<dbReference type="Pfam" id="PF01370">
    <property type="entry name" value="Epimerase"/>
    <property type="match status" value="1"/>
</dbReference>
<dbReference type="Gene3D" id="3.40.50.720">
    <property type="entry name" value="NAD(P)-binding Rossmann-like Domain"/>
    <property type="match status" value="1"/>
</dbReference>
<dbReference type="PANTHER" id="PTHR43725">
    <property type="entry name" value="UDP-GLUCOSE 4-EPIMERASE"/>
    <property type="match status" value="1"/>
</dbReference>
<dbReference type="HOGENOM" id="CLU_007383_1_7_2"/>
<dbReference type="InterPro" id="IPR001509">
    <property type="entry name" value="Epimerase_deHydtase"/>
</dbReference>
<dbReference type="KEGG" id="pyr:P186_0182"/>
<proteinExistence type="inferred from homology"/>
<dbReference type="PROSITE" id="PS00061">
    <property type="entry name" value="ADH_SHORT"/>
    <property type="match status" value="1"/>
</dbReference>
<feature type="domain" description="NAD-dependent epimerase/dehydratase" evidence="2">
    <location>
        <begin position="7"/>
        <end position="237"/>
    </location>
</feature>
<accession>G7VEL9</accession>
<protein>
    <submittedName>
        <fullName evidence="3">UDP-glucose 4-epimerase (GalE-1)</fullName>
    </submittedName>
</protein>
<comment type="similarity">
    <text evidence="1">Belongs to the NAD(P)-dependent epimerase/dehydratase family.</text>
</comment>